<keyword evidence="6 9" id="KW-0326">Glycosidase</keyword>
<dbReference type="EMBL" id="JAAGAX010000001">
    <property type="protein sequence ID" value="KAF2325590.1"/>
    <property type="molecule type" value="Genomic_DNA"/>
</dbReference>
<dbReference type="PANTHER" id="PTHR31375">
    <property type="match status" value="1"/>
</dbReference>
<dbReference type="SMART" id="SM00710">
    <property type="entry name" value="PbH1"/>
    <property type="match status" value="6"/>
</dbReference>
<dbReference type="AlphaFoldDB" id="A0A6A6NK17"/>
<dbReference type="GO" id="GO:0005975">
    <property type="term" value="P:carbohydrate metabolic process"/>
    <property type="evidence" value="ECO:0007669"/>
    <property type="project" value="InterPro"/>
</dbReference>
<evidence type="ECO:0008006" key="13">
    <source>
        <dbReference type="Google" id="ProtNLM"/>
    </source>
</evidence>
<dbReference type="InterPro" id="IPR000743">
    <property type="entry name" value="Glyco_hydro_28"/>
</dbReference>
<feature type="signal peptide" evidence="10">
    <location>
        <begin position="1"/>
        <end position="25"/>
    </location>
</feature>
<evidence type="ECO:0000313" key="11">
    <source>
        <dbReference type="EMBL" id="KAF2325590.1"/>
    </source>
</evidence>
<keyword evidence="3" id="KW-0134">Cell wall</keyword>
<comment type="similarity">
    <text evidence="2 9">Belongs to the glycosyl hydrolase 28 family.</text>
</comment>
<dbReference type="InterPro" id="IPR006626">
    <property type="entry name" value="PbH1"/>
</dbReference>
<dbReference type="Proteomes" id="UP000467840">
    <property type="component" value="Chromosome 5"/>
</dbReference>
<organism evidence="11 12">
    <name type="scientific">Hevea brasiliensis</name>
    <name type="common">Para rubber tree</name>
    <name type="synonym">Siphonia brasiliensis</name>
    <dbReference type="NCBI Taxonomy" id="3981"/>
    <lineage>
        <taxon>Eukaryota</taxon>
        <taxon>Viridiplantae</taxon>
        <taxon>Streptophyta</taxon>
        <taxon>Embryophyta</taxon>
        <taxon>Tracheophyta</taxon>
        <taxon>Spermatophyta</taxon>
        <taxon>Magnoliopsida</taxon>
        <taxon>eudicotyledons</taxon>
        <taxon>Gunneridae</taxon>
        <taxon>Pentapetalae</taxon>
        <taxon>rosids</taxon>
        <taxon>fabids</taxon>
        <taxon>Malpighiales</taxon>
        <taxon>Euphorbiaceae</taxon>
        <taxon>Crotonoideae</taxon>
        <taxon>Micrandreae</taxon>
        <taxon>Hevea</taxon>
    </lineage>
</organism>
<evidence type="ECO:0000256" key="6">
    <source>
        <dbReference type="ARBA" id="ARBA00023295"/>
    </source>
</evidence>
<sequence>MAKQQSFSSLVVILIVLFISSLANAAQYNVLNYGARPDGRIDSTKAFLAAWAQACGSIKPATVYVPAGRFLLRNVVFQGPCNNNAILFRVVGTLVAPSNYQVIGNAGHWLLFWLVNGVTVDGGVLDAQGPALWACKAFGRNCPSGATSLAFSNSNNIAIEGLVSLNSQMFHIVINGCHNVKLHGVTVSASGHSPNTDGIHVQLSSGVTILDSRIRTGDDCISIGAGTTNLWIERVACGPGHGISIGSLGSDLQEPGVQDVTVRSVRFTGTQNGLRIKTWGKPSNGFVRNIRFQNAIMINVQNPIVIDQNYCPYNQNCPGQASGVKISDVTYQDIHGTSATEVAVKFDCSNKYPCTGIRMEDVKLTYKNQPADASCNNADGKASGVVQPSSCLS</sequence>
<feature type="active site" evidence="8">
    <location>
        <position position="241"/>
    </location>
</feature>
<protein>
    <recommendedName>
        <fullName evidence="13">Polygalacturonase</fullName>
    </recommendedName>
</protein>
<accession>A0A6A6NK17</accession>
<evidence type="ECO:0000256" key="1">
    <source>
        <dbReference type="ARBA" id="ARBA00004191"/>
    </source>
</evidence>
<dbReference type="PROSITE" id="PS00502">
    <property type="entry name" value="POLYGALACTURONASE"/>
    <property type="match status" value="1"/>
</dbReference>
<evidence type="ECO:0000256" key="9">
    <source>
        <dbReference type="RuleBase" id="RU361169"/>
    </source>
</evidence>
<dbReference type="Gene3D" id="2.160.20.10">
    <property type="entry name" value="Single-stranded right-handed beta-helix, Pectin lyase-like"/>
    <property type="match status" value="1"/>
</dbReference>
<dbReference type="Pfam" id="PF00295">
    <property type="entry name" value="Glyco_hydro_28"/>
    <property type="match status" value="1"/>
</dbReference>
<evidence type="ECO:0000313" key="12">
    <source>
        <dbReference type="Proteomes" id="UP000467840"/>
    </source>
</evidence>
<dbReference type="GO" id="GO:0071555">
    <property type="term" value="P:cell wall organization"/>
    <property type="evidence" value="ECO:0007669"/>
    <property type="project" value="UniProtKB-KW"/>
</dbReference>
<evidence type="ECO:0000256" key="4">
    <source>
        <dbReference type="ARBA" id="ARBA00022525"/>
    </source>
</evidence>
<keyword evidence="10" id="KW-0732">Signal</keyword>
<dbReference type="GO" id="GO:0004650">
    <property type="term" value="F:polygalacturonase activity"/>
    <property type="evidence" value="ECO:0007669"/>
    <property type="project" value="InterPro"/>
</dbReference>
<evidence type="ECO:0000256" key="7">
    <source>
        <dbReference type="ARBA" id="ARBA00023316"/>
    </source>
</evidence>
<keyword evidence="12" id="KW-1185">Reference proteome</keyword>
<dbReference type="InterPro" id="IPR011050">
    <property type="entry name" value="Pectin_lyase_fold/virulence"/>
</dbReference>
<keyword evidence="4" id="KW-0964">Secreted</keyword>
<comment type="subcellular location">
    <subcellularLocation>
        <location evidence="1">Secreted</location>
        <location evidence="1">Cell wall</location>
    </subcellularLocation>
</comment>
<dbReference type="InterPro" id="IPR012334">
    <property type="entry name" value="Pectin_lyas_fold"/>
</dbReference>
<keyword evidence="7" id="KW-0961">Cell wall biogenesis/degradation</keyword>
<proteinExistence type="inferred from homology"/>
<name>A0A6A6NK17_HEVBR</name>
<dbReference type="SUPFAM" id="SSF51126">
    <property type="entry name" value="Pectin lyase-like"/>
    <property type="match status" value="1"/>
</dbReference>
<evidence type="ECO:0000256" key="3">
    <source>
        <dbReference type="ARBA" id="ARBA00022512"/>
    </source>
</evidence>
<evidence type="ECO:0000256" key="2">
    <source>
        <dbReference type="ARBA" id="ARBA00008834"/>
    </source>
</evidence>
<comment type="caution">
    <text evidence="11">The sequence shown here is derived from an EMBL/GenBank/DDBJ whole genome shotgun (WGS) entry which is preliminary data.</text>
</comment>
<gene>
    <name evidence="11" type="ORF">GH714_030847</name>
</gene>
<evidence type="ECO:0000256" key="10">
    <source>
        <dbReference type="SAM" id="SignalP"/>
    </source>
</evidence>
<dbReference type="FunFam" id="2.160.20.10:FF:000016">
    <property type="entry name" value="Polygalacturonase 7"/>
    <property type="match status" value="1"/>
</dbReference>
<keyword evidence="5 9" id="KW-0378">Hydrolase</keyword>
<evidence type="ECO:0000256" key="5">
    <source>
        <dbReference type="ARBA" id="ARBA00022801"/>
    </source>
</evidence>
<feature type="chain" id="PRO_5025408829" description="Polygalacturonase" evidence="10">
    <location>
        <begin position="26"/>
        <end position="393"/>
    </location>
</feature>
<reference evidence="11 12" key="1">
    <citation type="journal article" date="2020" name="Mol. Plant">
        <title>The Chromosome-Based Rubber Tree Genome Provides New Insights into Spurge Genome Evolution and Rubber Biosynthesis.</title>
        <authorList>
            <person name="Liu J."/>
            <person name="Shi C."/>
            <person name="Shi C.C."/>
            <person name="Li W."/>
            <person name="Zhang Q.J."/>
            <person name="Zhang Y."/>
            <person name="Li K."/>
            <person name="Lu H.F."/>
            <person name="Shi C."/>
            <person name="Zhu S.T."/>
            <person name="Xiao Z.Y."/>
            <person name="Nan H."/>
            <person name="Yue Y."/>
            <person name="Zhu X.G."/>
            <person name="Wu Y."/>
            <person name="Hong X.N."/>
            <person name="Fan G.Y."/>
            <person name="Tong Y."/>
            <person name="Zhang D."/>
            <person name="Mao C.L."/>
            <person name="Liu Y.L."/>
            <person name="Hao S.J."/>
            <person name="Liu W.Q."/>
            <person name="Lv M.Q."/>
            <person name="Zhang H.B."/>
            <person name="Liu Y."/>
            <person name="Hu-Tang G.R."/>
            <person name="Wang J.P."/>
            <person name="Wang J.H."/>
            <person name="Sun Y.H."/>
            <person name="Ni S.B."/>
            <person name="Chen W.B."/>
            <person name="Zhang X.C."/>
            <person name="Jiao Y.N."/>
            <person name="Eichler E.E."/>
            <person name="Li G.H."/>
            <person name="Liu X."/>
            <person name="Gao L.Z."/>
        </authorList>
    </citation>
    <scope>NUCLEOTIDE SEQUENCE [LARGE SCALE GENOMIC DNA]</scope>
    <source>
        <strain evidence="12">cv. GT1</strain>
        <tissue evidence="11">Leaf</tissue>
    </source>
</reference>
<evidence type="ECO:0000256" key="8">
    <source>
        <dbReference type="PROSITE-ProRule" id="PRU10052"/>
    </source>
</evidence>